<dbReference type="SMART" id="SM00388">
    <property type="entry name" value="HisKA"/>
    <property type="match status" value="1"/>
</dbReference>
<dbReference type="Gene3D" id="6.10.340.10">
    <property type="match status" value="1"/>
</dbReference>
<comment type="subcellular location">
    <subcellularLocation>
        <location evidence="2">Membrane</location>
    </subcellularLocation>
</comment>
<keyword evidence="8" id="KW-0175">Coiled coil</keyword>
<dbReference type="SMART" id="SM00304">
    <property type="entry name" value="HAMP"/>
    <property type="match status" value="1"/>
</dbReference>
<dbReference type="CDD" id="cd16922">
    <property type="entry name" value="HATPase_EvgS-ArcB-TorS-like"/>
    <property type="match status" value="1"/>
</dbReference>
<dbReference type="InterPro" id="IPR004358">
    <property type="entry name" value="Sig_transdc_His_kin-like_C"/>
</dbReference>
<gene>
    <name evidence="13" type="ORF">QJ522_13360</name>
</gene>
<dbReference type="SUPFAM" id="SSF55874">
    <property type="entry name" value="ATPase domain of HSP90 chaperone/DNA topoisomerase II/histidine kinase"/>
    <property type="match status" value="1"/>
</dbReference>
<dbReference type="PANTHER" id="PTHR43711:SF31">
    <property type="entry name" value="HISTIDINE KINASE"/>
    <property type="match status" value="1"/>
</dbReference>
<dbReference type="CDD" id="cd00082">
    <property type="entry name" value="HisKA"/>
    <property type="match status" value="1"/>
</dbReference>
<feature type="domain" description="HAMP" evidence="12">
    <location>
        <begin position="230"/>
        <end position="282"/>
    </location>
</feature>
<keyword evidence="10" id="KW-0472">Membrane</keyword>
<evidence type="ECO:0000256" key="5">
    <source>
        <dbReference type="ARBA" id="ARBA00022679"/>
    </source>
</evidence>
<dbReference type="InterPro" id="IPR036097">
    <property type="entry name" value="HisK_dim/P_sf"/>
</dbReference>
<dbReference type="PRINTS" id="PR00344">
    <property type="entry name" value="BCTRLSENSOR"/>
</dbReference>
<dbReference type="Pfam" id="PF02518">
    <property type="entry name" value="HATPase_c"/>
    <property type="match status" value="1"/>
</dbReference>
<dbReference type="Gene3D" id="1.10.287.130">
    <property type="match status" value="1"/>
</dbReference>
<dbReference type="SMART" id="SM00387">
    <property type="entry name" value="HATPase_c"/>
    <property type="match status" value="1"/>
</dbReference>
<keyword evidence="10" id="KW-1133">Transmembrane helix</keyword>
<dbReference type="Pfam" id="PF00512">
    <property type="entry name" value="HisKA"/>
    <property type="match status" value="1"/>
</dbReference>
<evidence type="ECO:0000256" key="6">
    <source>
        <dbReference type="ARBA" id="ARBA00022777"/>
    </source>
</evidence>
<comment type="caution">
    <text evidence="13">The sequence shown here is derived from an EMBL/GenBank/DDBJ whole genome shotgun (WGS) entry which is preliminary data.</text>
</comment>
<evidence type="ECO:0000256" key="8">
    <source>
        <dbReference type="SAM" id="Coils"/>
    </source>
</evidence>
<proteinExistence type="predicted"/>
<dbReference type="InterPro" id="IPR036890">
    <property type="entry name" value="HATPase_C_sf"/>
</dbReference>
<dbReference type="PROSITE" id="PS50109">
    <property type="entry name" value="HIS_KIN"/>
    <property type="match status" value="1"/>
</dbReference>
<dbReference type="Pfam" id="PF00672">
    <property type="entry name" value="HAMP"/>
    <property type="match status" value="1"/>
</dbReference>
<dbReference type="RefSeq" id="WP_349245558.1">
    <property type="nucleotide sequence ID" value="NZ_JASCXX010000016.1"/>
</dbReference>
<keyword evidence="13" id="KW-0067">ATP-binding</keyword>
<organism evidence="13 14">
    <name type="scientific">Anaerobaca lacustris</name>
    <dbReference type="NCBI Taxonomy" id="3044600"/>
    <lineage>
        <taxon>Bacteria</taxon>
        <taxon>Pseudomonadati</taxon>
        <taxon>Planctomycetota</taxon>
        <taxon>Phycisphaerae</taxon>
        <taxon>Sedimentisphaerales</taxon>
        <taxon>Anaerobacaceae</taxon>
        <taxon>Anaerobaca</taxon>
    </lineage>
</organism>
<comment type="catalytic activity">
    <reaction evidence="1">
        <text>ATP + protein L-histidine = ADP + protein N-phospho-L-histidine.</text>
        <dbReference type="EC" id="2.7.13.3"/>
    </reaction>
</comment>
<evidence type="ECO:0000256" key="7">
    <source>
        <dbReference type="ARBA" id="ARBA00023012"/>
    </source>
</evidence>
<feature type="domain" description="Histidine kinase" evidence="11">
    <location>
        <begin position="318"/>
        <end position="538"/>
    </location>
</feature>
<dbReference type="InterPro" id="IPR003594">
    <property type="entry name" value="HATPase_dom"/>
</dbReference>
<evidence type="ECO:0000256" key="3">
    <source>
        <dbReference type="ARBA" id="ARBA00012438"/>
    </source>
</evidence>
<evidence type="ECO:0000313" key="14">
    <source>
        <dbReference type="Proteomes" id="UP001431776"/>
    </source>
</evidence>
<evidence type="ECO:0000256" key="10">
    <source>
        <dbReference type="SAM" id="Phobius"/>
    </source>
</evidence>
<evidence type="ECO:0000256" key="2">
    <source>
        <dbReference type="ARBA" id="ARBA00004370"/>
    </source>
</evidence>
<feature type="compositionally biased region" description="Basic and acidic residues" evidence="9">
    <location>
        <begin position="555"/>
        <end position="568"/>
    </location>
</feature>
<dbReference type="SUPFAM" id="SSF47384">
    <property type="entry name" value="Homodimeric domain of signal transducing histidine kinase"/>
    <property type="match status" value="1"/>
</dbReference>
<dbReference type="InterPro" id="IPR050736">
    <property type="entry name" value="Sensor_HK_Regulatory"/>
</dbReference>
<name>A0AAW6U1Q3_9BACT</name>
<evidence type="ECO:0000256" key="1">
    <source>
        <dbReference type="ARBA" id="ARBA00000085"/>
    </source>
</evidence>
<dbReference type="CDD" id="cd06225">
    <property type="entry name" value="HAMP"/>
    <property type="match status" value="1"/>
</dbReference>
<feature type="coiled-coil region" evidence="8">
    <location>
        <begin position="270"/>
        <end position="308"/>
    </location>
</feature>
<dbReference type="EC" id="2.7.13.3" evidence="3"/>
<dbReference type="Proteomes" id="UP001431776">
    <property type="component" value="Unassembled WGS sequence"/>
</dbReference>
<evidence type="ECO:0000256" key="9">
    <source>
        <dbReference type="SAM" id="MobiDB-lite"/>
    </source>
</evidence>
<dbReference type="Gene3D" id="3.30.565.10">
    <property type="entry name" value="Histidine kinase-like ATPase, C-terminal domain"/>
    <property type="match status" value="1"/>
</dbReference>
<dbReference type="AlphaFoldDB" id="A0AAW6U1Q3"/>
<dbReference type="InterPro" id="IPR003660">
    <property type="entry name" value="HAMP_dom"/>
</dbReference>
<dbReference type="PANTHER" id="PTHR43711">
    <property type="entry name" value="TWO-COMPONENT HISTIDINE KINASE"/>
    <property type="match status" value="1"/>
</dbReference>
<dbReference type="FunFam" id="3.30.565.10:FF:000010">
    <property type="entry name" value="Sensor histidine kinase RcsC"/>
    <property type="match status" value="1"/>
</dbReference>
<dbReference type="PROSITE" id="PS50885">
    <property type="entry name" value="HAMP"/>
    <property type="match status" value="1"/>
</dbReference>
<keyword evidence="6" id="KW-0418">Kinase</keyword>
<evidence type="ECO:0000259" key="12">
    <source>
        <dbReference type="PROSITE" id="PS50885"/>
    </source>
</evidence>
<dbReference type="EMBL" id="JASCXX010000016">
    <property type="protein sequence ID" value="MDI6450041.1"/>
    <property type="molecule type" value="Genomic_DNA"/>
</dbReference>
<evidence type="ECO:0000313" key="13">
    <source>
        <dbReference type="EMBL" id="MDI6450041.1"/>
    </source>
</evidence>
<accession>A0AAW6U1Q3</accession>
<dbReference type="GO" id="GO:0005524">
    <property type="term" value="F:ATP binding"/>
    <property type="evidence" value="ECO:0007669"/>
    <property type="project" value="UniProtKB-KW"/>
</dbReference>
<feature type="region of interest" description="Disordered" evidence="9">
    <location>
        <begin position="537"/>
        <end position="568"/>
    </location>
</feature>
<keyword evidence="10" id="KW-0812">Transmembrane</keyword>
<feature type="transmembrane region" description="Helical" evidence="10">
    <location>
        <begin position="207"/>
        <end position="227"/>
    </location>
</feature>
<keyword evidence="14" id="KW-1185">Reference proteome</keyword>
<dbReference type="GO" id="GO:0016020">
    <property type="term" value="C:membrane"/>
    <property type="evidence" value="ECO:0007669"/>
    <property type="project" value="UniProtKB-SubCell"/>
</dbReference>
<keyword evidence="13" id="KW-0547">Nucleotide-binding</keyword>
<sequence>MMRIDPGKILQRILRFLHLSPLSLAEKCRIMFGAAVLFSLAIALLIPYIWMSQLTTKVLLDTNKARVESLLLPIHFQLKALSQMPLPPELTGRGTAKDPNDPGVVWIALRGQRGHDELERLTRTQRRLFDKLIADDARDDDIELGRSDGRLRSDYVRLFRATETCVSCHNPQGSAGPFALNEIVGVAAVRTHGIGSDVRKTVFLNRIWTIMAGLIGATGAIVAFYWITQRVILRPIRQLRSLANNVAEGNLDIRSSIATGDEYERLSEAFNHMLDHLQGAQEKLRQANRQLDAKIAELSERNIELYKANKLKSEFLANMSHEFRTPLNAILGFAQVLREKPGLLRRDKGQRYAENIISSGNSLLSMINDLLDLAKVQAGRMELHIEPVSLPQLCDSLVSAFSLLARKQRIRIRTQVADDVPVIMTDGGKVQQVLYNFLSNAVKFTPARGLIEIRAAMLDDRTVRIAVTDTGCGIAEADREAIFEKFRQVDGSLTRETPGSGLGLAISKELAQMLAGKIGMESQVGVGSTFWLDIPATFPPEKKRSRTGSTQPRAQLDKEGQTHAEQEA</sequence>
<evidence type="ECO:0000256" key="4">
    <source>
        <dbReference type="ARBA" id="ARBA00022553"/>
    </source>
</evidence>
<dbReference type="InterPro" id="IPR003661">
    <property type="entry name" value="HisK_dim/P_dom"/>
</dbReference>
<keyword evidence="7" id="KW-0902">Two-component regulatory system</keyword>
<evidence type="ECO:0000259" key="11">
    <source>
        <dbReference type="PROSITE" id="PS50109"/>
    </source>
</evidence>
<dbReference type="SUPFAM" id="SSF158472">
    <property type="entry name" value="HAMP domain-like"/>
    <property type="match status" value="1"/>
</dbReference>
<reference evidence="13" key="1">
    <citation type="submission" date="2023-05" db="EMBL/GenBank/DDBJ databases">
        <title>Anaerotaeda fermentans gen. nov., sp. nov., a novel anaerobic planctomycete of the new family within the order Sedimentisphaerales isolated from Taman Peninsula, Russia.</title>
        <authorList>
            <person name="Khomyakova M.A."/>
            <person name="Merkel A.Y."/>
            <person name="Slobodkin A.I."/>
        </authorList>
    </citation>
    <scope>NUCLEOTIDE SEQUENCE</scope>
    <source>
        <strain evidence="13">M17dextr</strain>
    </source>
</reference>
<dbReference type="GO" id="GO:0000155">
    <property type="term" value="F:phosphorelay sensor kinase activity"/>
    <property type="evidence" value="ECO:0007669"/>
    <property type="project" value="InterPro"/>
</dbReference>
<feature type="transmembrane region" description="Helical" evidence="10">
    <location>
        <begin position="30"/>
        <end position="50"/>
    </location>
</feature>
<keyword evidence="4" id="KW-0597">Phosphoprotein</keyword>
<dbReference type="InterPro" id="IPR005467">
    <property type="entry name" value="His_kinase_dom"/>
</dbReference>
<protein>
    <recommendedName>
        <fullName evidence="3">histidine kinase</fullName>
        <ecNumber evidence="3">2.7.13.3</ecNumber>
    </recommendedName>
</protein>
<keyword evidence="5" id="KW-0808">Transferase</keyword>